<proteinExistence type="predicted"/>
<dbReference type="Proteomes" id="UP000053825">
    <property type="component" value="Unassembled WGS sequence"/>
</dbReference>
<gene>
    <name evidence="1" type="ORF">WH47_08441</name>
</gene>
<dbReference type="AlphaFoldDB" id="A0A0L7RG04"/>
<sequence>MASPRFDQLMAESCSPWELAGALKRYIHRATRIFWKGRRRSLAGDAEFASLSADKRHRMVPRLELFEKATSLLELMPKQSGDWWIYFGGRRNSKSFRLVRVQLQLFPNFEGKGKRGSALVGERAQRLRDLIRGRTVPEVALCEVVGQTRAHSDIRAAGHAYFSNDHMVGHCMNVAKIAWPEEALDTVHTGQNCSQIEAASCPHWSSLVSSLLTNSSRTPVWTRH</sequence>
<evidence type="ECO:0000313" key="2">
    <source>
        <dbReference type="Proteomes" id="UP000053825"/>
    </source>
</evidence>
<accession>A0A0L7RG04</accession>
<evidence type="ECO:0000313" key="1">
    <source>
        <dbReference type="EMBL" id="KOC69666.1"/>
    </source>
</evidence>
<dbReference type="EMBL" id="KQ414602">
    <property type="protein sequence ID" value="KOC69666.1"/>
    <property type="molecule type" value="Genomic_DNA"/>
</dbReference>
<reference evidence="1 2" key="1">
    <citation type="submission" date="2015-07" db="EMBL/GenBank/DDBJ databases">
        <title>The genome of Habropoda laboriosa.</title>
        <authorList>
            <person name="Pan H."/>
            <person name="Kapheim K."/>
        </authorList>
    </citation>
    <scope>NUCLEOTIDE SEQUENCE [LARGE SCALE GENOMIC DNA]</scope>
    <source>
        <strain evidence="1">0110345459</strain>
    </source>
</reference>
<protein>
    <submittedName>
        <fullName evidence="1">Uncharacterized protein</fullName>
    </submittedName>
</protein>
<name>A0A0L7RG04_9HYME</name>
<organism evidence="1 2">
    <name type="scientific">Habropoda laboriosa</name>
    <dbReference type="NCBI Taxonomy" id="597456"/>
    <lineage>
        <taxon>Eukaryota</taxon>
        <taxon>Metazoa</taxon>
        <taxon>Ecdysozoa</taxon>
        <taxon>Arthropoda</taxon>
        <taxon>Hexapoda</taxon>
        <taxon>Insecta</taxon>
        <taxon>Pterygota</taxon>
        <taxon>Neoptera</taxon>
        <taxon>Endopterygota</taxon>
        <taxon>Hymenoptera</taxon>
        <taxon>Apocrita</taxon>
        <taxon>Aculeata</taxon>
        <taxon>Apoidea</taxon>
        <taxon>Anthophila</taxon>
        <taxon>Apidae</taxon>
        <taxon>Habropoda</taxon>
    </lineage>
</organism>
<keyword evidence="2" id="KW-1185">Reference proteome</keyword>